<keyword evidence="3" id="KW-0479">Metal-binding</keyword>
<dbReference type="Gene3D" id="3.30.70.20">
    <property type="match status" value="2"/>
</dbReference>
<evidence type="ECO:0000313" key="9">
    <source>
        <dbReference type="Proteomes" id="UP001208186"/>
    </source>
</evidence>
<dbReference type="InterPro" id="IPR037225">
    <property type="entry name" value="Nuo51_FMN-bd_sf"/>
</dbReference>
<dbReference type="Gene3D" id="1.20.1440.230">
    <property type="entry name" value="NADH-ubiquinone oxidoreductase 51kDa subunit, iron-sulphur binding domain"/>
    <property type="match status" value="1"/>
</dbReference>
<dbReference type="GO" id="GO:0010181">
    <property type="term" value="F:FMN binding"/>
    <property type="evidence" value="ECO:0007669"/>
    <property type="project" value="InterPro"/>
</dbReference>
<evidence type="ECO:0000313" key="7">
    <source>
        <dbReference type="EMBL" id="MCU4717506.1"/>
    </source>
</evidence>
<sequence>MSTLLQSDSLEEITSIEDLEALKRDGLDSLYPGKTKVLVGMSSCGRAAGADDVYDVLSDELDGAENAIVGQTGCLGFCDREPLVEVVEPNGQSIIYEEVTEDTAERLADAITRGDLPEGGVLAGRLHHEARSHDYDVPLFDEVPFYAPQERVVLGNSGLIDPEDLGEYVARDGFFALEEVLSSYTPEEVIDEVKDSNLRGRGGGGFPTGQKWEFLAGNEADEKYLICNADEGDPGAYMDRTLLESDPYSVIEGMIIAGYATGATHGYMYVRAEYPLAIDHLQNAIETLRSVGLLGDDILGSGYGFDLEIKKGAGAFVCGEETALMASIESERGMPRPRPPFPPQSGLWGKPTNINNVETWANVPQIVLEGADWFADIGTDQSGGTKVFSVTGDVRNTGLVEVPLGTELETVVFDIGGGTTGGDFKAVQTGGPSGGVIPEEYGDTPIDYDTLSELGSMMGSGGMIVIDESTCMVDQSRFFLDFCVDESCGKCPPCRYGTKKTLQILERITNGEGEAEDIEELRSLGDTMGEASLCGLGQTAPNPVMSTLDYFEQEYWAHIEDEECPAGDCELGGGAHANTYKILHDECVGCHQCAKACPVDAISGEQGEVHEIDPEACIGCGQCVEACPLDIIEVRGGEA</sequence>
<dbReference type="SMART" id="SM00928">
    <property type="entry name" value="NADH_4Fe-4S"/>
    <property type="match status" value="1"/>
</dbReference>
<dbReference type="PANTHER" id="PTHR43578:SF3">
    <property type="entry name" value="NADH-QUINONE OXIDOREDUCTASE SUBUNIT F"/>
    <property type="match status" value="1"/>
</dbReference>
<dbReference type="PROSITE" id="PS00645">
    <property type="entry name" value="COMPLEX1_51K_2"/>
    <property type="match status" value="1"/>
</dbReference>
<dbReference type="Gene3D" id="3.10.20.600">
    <property type="match status" value="1"/>
</dbReference>
<dbReference type="Pfam" id="PF14697">
    <property type="entry name" value="Fer4_21"/>
    <property type="match status" value="1"/>
</dbReference>
<comment type="caution">
    <text evidence="8">The sequence shown here is derived from an EMBL/GenBank/DDBJ whole genome shotgun (WGS) entry which is preliminary data.</text>
</comment>
<keyword evidence="5" id="KW-0411">Iron-sulfur</keyword>
<dbReference type="Proteomes" id="UP001209746">
    <property type="component" value="Unassembled WGS sequence"/>
</dbReference>
<reference evidence="8" key="1">
    <citation type="submission" date="2023-02" db="EMBL/GenBank/DDBJ databases">
        <title>Enrichment on poylsaccharides allowed isolation of novel metabolic and taxonomic groups of Haloarchaea.</title>
        <authorList>
            <person name="Sorokin D.Y."/>
            <person name="Elcheninov A.G."/>
            <person name="Khizhniak T.V."/>
            <person name="Kolganova T.V."/>
            <person name="Kublanov I.V."/>
        </authorList>
    </citation>
    <scope>NUCLEOTIDE SEQUENCE</scope>
    <source>
        <strain evidence="7 9">HArc-curdl5-1</strain>
        <strain evidence="8">HArc-curdl7</strain>
    </source>
</reference>
<evidence type="ECO:0000256" key="2">
    <source>
        <dbReference type="ARBA" id="ARBA00022485"/>
    </source>
</evidence>
<dbReference type="InterPro" id="IPR001949">
    <property type="entry name" value="NADH-UbQ_OxRdtase_51kDa_CS"/>
</dbReference>
<dbReference type="Gene3D" id="6.10.250.1450">
    <property type="match status" value="1"/>
</dbReference>
<dbReference type="InterPro" id="IPR011538">
    <property type="entry name" value="Nuo51_FMN-bd"/>
</dbReference>
<dbReference type="RefSeq" id="WP_315908269.1">
    <property type="nucleotide sequence ID" value="NZ_JAOPKC010000003.1"/>
</dbReference>
<gene>
    <name evidence="8" type="ORF">OB914_06775</name>
    <name evidence="7" type="ORF">OB916_05440</name>
</gene>
<keyword evidence="2" id="KW-0004">4Fe-4S</keyword>
<dbReference type="Pfam" id="PF01512">
    <property type="entry name" value="Complex1_51K"/>
    <property type="match status" value="1"/>
</dbReference>
<dbReference type="InterPro" id="IPR037207">
    <property type="entry name" value="Nuop51_4Fe4S-bd_sf"/>
</dbReference>
<dbReference type="PANTHER" id="PTHR43578">
    <property type="entry name" value="NADH-QUINONE OXIDOREDUCTASE SUBUNIT F"/>
    <property type="match status" value="1"/>
</dbReference>
<evidence type="ECO:0000256" key="3">
    <source>
        <dbReference type="ARBA" id="ARBA00022723"/>
    </source>
</evidence>
<dbReference type="EMBL" id="JAOPKC010000003">
    <property type="protein sequence ID" value="MCU4717506.1"/>
    <property type="molecule type" value="Genomic_DNA"/>
</dbReference>
<evidence type="ECO:0000256" key="1">
    <source>
        <dbReference type="ARBA" id="ARBA00007523"/>
    </source>
</evidence>
<dbReference type="Gene3D" id="3.40.50.11540">
    <property type="entry name" value="NADH-ubiquinone oxidoreductase 51kDa subunit"/>
    <property type="match status" value="1"/>
</dbReference>
<dbReference type="EMBL" id="JAOPKD010000004">
    <property type="protein sequence ID" value="MCU4726670.1"/>
    <property type="molecule type" value="Genomic_DNA"/>
</dbReference>
<dbReference type="FunFam" id="1.20.1440.230:FF:000001">
    <property type="entry name" value="Mitochondrial NADH dehydrogenase flavoprotein 1"/>
    <property type="match status" value="1"/>
</dbReference>
<dbReference type="PROSITE" id="PS00198">
    <property type="entry name" value="4FE4S_FER_1"/>
    <property type="match status" value="2"/>
</dbReference>
<dbReference type="Proteomes" id="UP001208186">
    <property type="component" value="Unassembled WGS sequence"/>
</dbReference>
<dbReference type="GO" id="GO:0016491">
    <property type="term" value="F:oxidoreductase activity"/>
    <property type="evidence" value="ECO:0007669"/>
    <property type="project" value="UniProtKB-ARBA"/>
</dbReference>
<dbReference type="SUPFAM" id="SSF54862">
    <property type="entry name" value="4Fe-4S ferredoxins"/>
    <property type="match status" value="1"/>
</dbReference>
<dbReference type="SUPFAM" id="SSF52833">
    <property type="entry name" value="Thioredoxin-like"/>
    <property type="match status" value="1"/>
</dbReference>
<evidence type="ECO:0000256" key="4">
    <source>
        <dbReference type="ARBA" id="ARBA00023004"/>
    </source>
</evidence>
<evidence type="ECO:0000259" key="6">
    <source>
        <dbReference type="PROSITE" id="PS51379"/>
    </source>
</evidence>
<dbReference type="GO" id="GO:0051539">
    <property type="term" value="F:4 iron, 4 sulfur cluster binding"/>
    <property type="evidence" value="ECO:0007669"/>
    <property type="project" value="UniProtKB-KW"/>
</dbReference>
<dbReference type="SUPFAM" id="SSF140490">
    <property type="entry name" value="Nqo1C-terminal domain-like"/>
    <property type="match status" value="1"/>
</dbReference>
<dbReference type="Gene3D" id="3.40.30.10">
    <property type="entry name" value="Glutaredoxin"/>
    <property type="match status" value="1"/>
</dbReference>
<dbReference type="InterPro" id="IPR036249">
    <property type="entry name" value="Thioredoxin-like_sf"/>
</dbReference>
<dbReference type="InterPro" id="IPR019575">
    <property type="entry name" value="Nuop51_4Fe4S-bd"/>
</dbReference>
<dbReference type="SUPFAM" id="SSF142984">
    <property type="entry name" value="Nqo1 middle domain-like"/>
    <property type="match status" value="1"/>
</dbReference>
<dbReference type="PROSITE" id="PS51379">
    <property type="entry name" value="4FE4S_FER_2"/>
    <property type="match status" value="2"/>
</dbReference>
<dbReference type="AlphaFoldDB" id="A0AAE3IA20"/>
<dbReference type="GO" id="GO:0046872">
    <property type="term" value="F:metal ion binding"/>
    <property type="evidence" value="ECO:0007669"/>
    <property type="project" value="UniProtKB-KW"/>
</dbReference>
<comment type="similarity">
    <text evidence="1">Belongs to the complex I 51 kDa subunit family.</text>
</comment>
<dbReference type="InterPro" id="IPR017900">
    <property type="entry name" value="4Fe4S_Fe_S_CS"/>
</dbReference>
<evidence type="ECO:0000313" key="10">
    <source>
        <dbReference type="Proteomes" id="UP001209746"/>
    </source>
</evidence>
<feature type="domain" description="4Fe-4S ferredoxin-type" evidence="6">
    <location>
        <begin position="578"/>
        <end position="607"/>
    </location>
</feature>
<protein>
    <submittedName>
        <fullName evidence="8">4Fe-4S binding protein</fullName>
    </submittedName>
</protein>
<dbReference type="Pfam" id="PF10589">
    <property type="entry name" value="NADH_4Fe-4S"/>
    <property type="match status" value="1"/>
</dbReference>
<keyword evidence="4" id="KW-0408">Iron</keyword>
<proteinExistence type="inferred from homology"/>
<accession>A0AAE3IA20</accession>
<dbReference type="FunFam" id="3.40.50.11540:FF:000001">
    <property type="entry name" value="NADH dehydrogenase [ubiquinone] flavoprotein 1, mitochondrial"/>
    <property type="match status" value="1"/>
</dbReference>
<feature type="domain" description="4Fe-4S ferredoxin-type" evidence="6">
    <location>
        <begin position="608"/>
        <end position="637"/>
    </location>
</feature>
<dbReference type="GO" id="GO:0008137">
    <property type="term" value="F:NADH dehydrogenase (ubiquinone) activity"/>
    <property type="evidence" value="ECO:0007669"/>
    <property type="project" value="InterPro"/>
</dbReference>
<name>A0AAE3IA20_9EURY</name>
<keyword evidence="9" id="KW-1185">Reference proteome</keyword>
<evidence type="ECO:0000313" key="8">
    <source>
        <dbReference type="EMBL" id="MCU4726670.1"/>
    </source>
</evidence>
<evidence type="ECO:0000256" key="5">
    <source>
        <dbReference type="ARBA" id="ARBA00023014"/>
    </source>
</evidence>
<dbReference type="CDD" id="cd02980">
    <property type="entry name" value="TRX_Fd_family"/>
    <property type="match status" value="1"/>
</dbReference>
<dbReference type="SUPFAM" id="SSF142019">
    <property type="entry name" value="Nqo1 FMN-binding domain-like"/>
    <property type="match status" value="1"/>
</dbReference>
<dbReference type="InterPro" id="IPR017896">
    <property type="entry name" value="4Fe4S_Fe-S-bd"/>
</dbReference>
<organism evidence="8 10">
    <name type="scientific">Halapricum hydrolyticum</name>
    <dbReference type="NCBI Taxonomy" id="2979991"/>
    <lineage>
        <taxon>Archaea</taxon>
        <taxon>Methanobacteriati</taxon>
        <taxon>Methanobacteriota</taxon>
        <taxon>Stenosarchaea group</taxon>
        <taxon>Halobacteria</taxon>
        <taxon>Halobacteriales</taxon>
        <taxon>Haloarculaceae</taxon>
        <taxon>Halapricum</taxon>
    </lineage>
</organism>